<organism evidence="2 3">
    <name type="scientific">Jiella pelagia</name>
    <dbReference type="NCBI Taxonomy" id="2986949"/>
    <lineage>
        <taxon>Bacteria</taxon>
        <taxon>Pseudomonadati</taxon>
        <taxon>Pseudomonadota</taxon>
        <taxon>Alphaproteobacteria</taxon>
        <taxon>Hyphomicrobiales</taxon>
        <taxon>Aurantimonadaceae</taxon>
        <taxon>Jiella</taxon>
    </lineage>
</organism>
<dbReference type="Pfam" id="PF00903">
    <property type="entry name" value="Glyoxalase"/>
    <property type="match status" value="1"/>
</dbReference>
<evidence type="ECO:0000313" key="2">
    <source>
        <dbReference type="EMBL" id="WAP70837.1"/>
    </source>
</evidence>
<dbReference type="Gene3D" id="3.10.180.10">
    <property type="entry name" value="2,3-Dihydroxybiphenyl 1,2-Dioxygenase, domain 1"/>
    <property type="match status" value="1"/>
</dbReference>
<dbReference type="CDD" id="cd07263">
    <property type="entry name" value="VOC_like"/>
    <property type="match status" value="1"/>
</dbReference>
<keyword evidence="3" id="KW-1185">Reference proteome</keyword>
<dbReference type="InterPro" id="IPR029068">
    <property type="entry name" value="Glyas_Bleomycin-R_OHBP_Dase"/>
</dbReference>
<feature type="domain" description="VOC" evidence="1">
    <location>
        <begin position="5"/>
        <end position="129"/>
    </location>
</feature>
<sequence length="130" mass="14765">MSRTRIARLALLVEDYDAAIDWFRRCLDFVLVEDTPLEDGKRWVRLRPANGLGAELLLARAANDEQRSVVGKQGGGRVFLFLETDDFDRDHARMVAAGVRFLEEPRVEPYGTVAVFEDLCGNRWDLVEPA</sequence>
<dbReference type="EMBL" id="CP114029">
    <property type="protein sequence ID" value="WAP70837.1"/>
    <property type="molecule type" value="Genomic_DNA"/>
</dbReference>
<dbReference type="InterPro" id="IPR037523">
    <property type="entry name" value="VOC_core"/>
</dbReference>
<dbReference type="SUPFAM" id="SSF54593">
    <property type="entry name" value="Glyoxalase/Bleomycin resistance protein/Dihydroxybiphenyl dioxygenase"/>
    <property type="match status" value="1"/>
</dbReference>
<dbReference type="RefSeq" id="WP_268883370.1">
    <property type="nucleotide sequence ID" value="NZ_CP114029.1"/>
</dbReference>
<dbReference type="InterPro" id="IPR004360">
    <property type="entry name" value="Glyas_Fos-R_dOase_dom"/>
</dbReference>
<gene>
    <name evidence="2" type="ORF">OH818_13065</name>
</gene>
<name>A0ABY7C431_9HYPH</name>
<reference evidence="2" key="1">
    <citation type="submission" date="2022-12" db="EMBL/GenBank/DDBJ databases">
        <title>Jiella pelagia sp. nov., isolated from phosphonate enriched culture of Northwest Pacific surface seawater.</title>
        <authorList>
            <person name="Shin D.Y."/>
            <person name="Hwang C.Y."/>
        </authorList>
    </citation>
    <scope>NUCLEOTIDE SEQUENCE</scope>
    <source>
        <strain evidence="2">HL-NP1</strain>
    </source>
</reference>
<evidence type="ECO:0000259" key="1">
    <source>
        <dbReference type="PROSITE" id="PS51819"/>
    </source>
</evidence>
<dbReference type="PANTHER" id="PTHR36437">
    <property type="entry name" value="GLYOXALASE/BLEOMYCIN RESISTANCE PROTEIN/DIOXYGENASE"/>
    <property type="match status" value="1"/>
</dbReference>
<dbReference type="PROSITE" id="PS51819">
    <property type="entry name" value="VOC"/>
    <property type="match status" value="1"/>
</dbReference>
<proteinExistence type="predicted"/>
<evidence type="ECO:0000313" key="3">
    <source>
        <dbReference type="Proteomes" id="UP001164020"/>
    </source>
</evidence>
<dbReference type="PANTHER" id="PTHR36437:SF2">
    <property type="entry name" value="GLYOXALASE_BLEOMYCIN RESISTANCE PROTEIN_DIOXYGENASE"/>
    <property type="match status" value="1"/>
</dbReference>
<protein>
    <submittedName>
        <fullName evidence="2">VOC family protein</fullName>
    </submittedName>
</protein>
<dbReference type="Proteomes" id="UP001164020">
    <property type="component" value="Chromosome"/>
</dbReference>
<accession>A0ABY7C431</accession>